<sequence>MDFGREVLEFLQENSQFKIAVAYSEDKIESISIPEKMLIFRINSMAAPLDSNQKLQSISHAQDLGYKHIHLSEDEWLKKRIILQSRILSLLGQTKTVFARKGKIRKINQPELHIFLEENHLQIPTNAKHKYGLFIEDTLYAVMSFSKPRPIHRNGKEVLSYELIRHCNKLGYTVTGGMSKLLKHFIREIQPEDIMSYVDRDWSDGSVYEKMGFKLLETTPPMEFWINPNSGERHYPHRLNNAESQDKLLSQGFKKVFNSGNLKYIMTF</sequence>
<gene>
    <name evidence="1" type="ORF">BC781_103231</name>
</gene>
<comment type="caution">
    <text evidence="1">The sequence shown here is derived from an EMBL/GenBank/DDBJ whole genome shotgun (WGS) entry which is preliminary data.</text>
</comment>
<dbReference type="AlphaFoldDB" id="A0A315Z906"/>
<name>A0A315Z906_SEDFL</name>
<dbReference type="RefSeq" id="WP_109618513.1">
    <property type="nucleotide sequence ID" value="NZ_QGDO01000003.1"/>
</dbReference>
<dbReference type="Proteomes" id="UP000245535">
    <property type="component" value="Unassembled WGS sequence"/>
</dbReference>
<proteinExistence type="predicted"/>
<dbReference type="EMBL" id="QGDO01000003">
    <property type="protein sequence ID" value="PWJ41981.1"/>
    <property type="molecule type" value="Genomic_DNA"/>
</dbReference>
<reference evidence="1 2" key="1">
    <citation type="submission" date="2018-03" db="EMBL/GenBank/DDBJ databases">
        <title>Genomic Encyclopedia of Archaeal and Bacterial Type Strains, Phase II (KMG-II): from individual species to whole genera.</title>
        <authorList>
            <person name="Goeker M."/>
        </authorList>
    </citation>
    <scope>NUCLEOTIDE SEQUENCE [LARGE SCALE GENOMIC DNA]</scope>
    <source>
        <strain evidence="1 2">DSM 28229</strain>
    </source>
</reference>
<keyword evidence="2" id="KW-1185">Reference proteome</keyword>
<evidence type="ECO:0000313" key="1">
    <source>
        <dbReference type="EMBL" id="PWJ41981.1"/>
    </source>
</evidence>
<organism evidence="1 2">
    <name type="scientific">Sediminitomix flava</name>
    <dbReference type="NCBI Taxonomy" id="379075"/>
    <lineage>
        <taxon>Bacteria</taxon>
        <taxon>Pseudomonadati</taxon>
        <taxon>Bacteroidota</taxon>
        <taxon>Cytophagia</taxon>
        <taxon>Cytophagales</taxon>
        <taxon>Flammeovirgaceae</taxon>
        <taxon>Sediminitomix</taxon>
    </lineage>
</organism>
<protein>
    <submittedName>
        <fullName evidence="1">Uncharacterized protein</fullName>
    </submittedName>
</protein>
<evidence type="ECO:0000313" key="2">
    <source>
        <dbReference type="Proteomes" id="UP000245535"/>
    </source>
</evidence>
<accession>A0A315Z906</accession>
<dbReference type="OrthoDB" id="943693at2"/>